<reference evidence="1 2" key="1">
    <citation type="submission" date="2022-08" db="EMBL/GenBank/DDBJ databases">
        <title>Paenibacillus endoradicis sp. nov., Paenibacillus radicibacter sp. nov and Paenibacillus pararadicis sp. nov., three cold-adapted plant growth-promoting bacteria isolated from root of Larix gmelinii in Great Khingan.</title>
        <authorList>
            <person name="Xue H."/>
        </authorList>
    </citation>
    <scope>NUCLEOTIDE SEQUENCE [LARGE SCALE GENOMIC DNA]</scope>
    <source>
        <strain evidence="1 2">N5-1-1-5</strain>
    </source>
</reference>
<evidence type="ECO:0000313" key="1">
    <source>
        <dbReference type="EMBL" id="MCR8634094.1"/>
    </source>
</evidence>
<sequence>MQQSAKEKIATMPVQQLLACSVADSTGMIAAGLSGNELHADYSSVSEQMKQQPRKTFR</sequence>
<name>A0ABT1YNY4_9BACL</name>
<proteinExistence type="predicted"/>
<dbReference type="RefSeq" id="WP_258215662.1">
    <property type="nucleotide sequence ID" value="NZ_JANQBD010000018.1"/>
</dbReference>
<organism evidence="1 2">
    <name type="scientific">Paenibacillus radicis</name>
    <name type="common">ex Xue et al. 2023</name>
    <dbReference type="NCBI Taxonomy" id="2972489"/>
    <lineage>
        <taxon>Bacteria</taxon>
        <taxon>Bacillati</taxon>
        <taxon>Bacillota</taxon>
        <taxon>Bacilli</taxon>
        <taxon>Bacillales</taxon>
        <taxon>Paenibacillaceae</taxon>
        <taxon>Paenibacillus</taxon>
    </lineage>
</organism>
<dbReference type="Proteomes" id="UP001300012">
    <property type="component" value="Unassembled WGS sequence"/>
</dbReference>
<accession>A0ABT1YNY4</accession>
<dbReference type="EMBL" id="JANQBD010000018">
    <property type="protein sequence ID" value="MCR8634094.1"/>
    <property type="molecule type" value="Genomic_DNA"/>
</dbReference>
<comment type="caution">
    <text evidence="1">The sequence shown here is derived from an EMBL/GenBank/DDBJ whole genome shotgun (WGS) entry which is preliminary data.</text>
</comment>
<protein>
    <submittedName>
        <fullName evidence="1">Uncharacterized protein</fullName>
    </submittedName>
</protein>
<evidence type="ECO:0000313" key="2">
    <source>
        <dbReference type="Proteomes" id="UP001300012"/>
    </source>
</evidence>
<keyword evidence="2" id="KW-1185">Reference proteome</keyword>
<gene>
    <name evidence="1" type="ORF">NV381_23165</name>
</gene>